<dbReference type="Pfam" id="PF00144">
    <property type="entry name" value="Beta-lactamase"/>
    <property type="match status" value="1"/>
</dbReference>
<dbReference type="InterPro" id="IPR050789">
    <property type="entry name" value="Diverse_Enzym_Activities"/>
</dbReference>
<dbReference type="Gene3D" id="3.40.710.10">
    <property type="entry name" value="DD-peptidase/beta-lactamase superfamily"/>
    <property type="match status" value="1"/>
</dbReference>
<dbReference type="GO" id="GO:0016787">
    <property type="term" value="F:hydrolase activity"/>
    <property type="evidence" value="ECO:0007669"/>
    <property type="project" value="UniProtKB-KW"/>
</dbReference>
<dbReference type="PANTHER" id="PTHR43283:SF14">
    <property type="entry name" value="BLL8153 PROTEIN"/>
    <property type="match status" value="1"/>
</dbReference>
<dbReference type="AlphaFoldDB" id="A0A7C5LVV6"/>
<reference evidence="2" key="1">
    <citation type="journal article" date="2020" name="mSystems">
        <title>Genome- and Community-Level Interaction Insights into Carbon Utilization and Element Cycling Functions of Hydrothermarchaeota in Hydrothermal Sediment.</title>
        <authorList>
            <person name="Zhou Z."/>
            <person name="Liu Y."/>
            <person name="Xu W."/>
            <person name="Pan J."/>
            <person name="Luo Z.H."/>
            <person name="Li M."/>
        </authorList>
    </citation>
    <scope>NUCLEOTIDE SEQUENCE [LARGE SCALE GENOMIC DNA]</scope>
    <source>
        <strain evidence="2">HyVt-485</strain>
    </source>
</reference>
<dbReference type="InterPro" id="IPR012338">
    <property type="entry name" value="Beta-lactam/transpept-like"/>
</dbReference>
<evidence type="ECO:0000313" key="2">
    <source>
        <dbReference type="EMBL" id="HHL43510.1"/>
    </source>
</evidence>
<sequence>MKLLKWGLALVLILGVLLALNWSKIDRLVKVKTLFDADKIVYNFSHMDGALYSDELPRSGPEHVWPVALSPLPESFEFRGQTLDTKSLLEELQTTALVVVKDGTIVFEDYYKGTTPEDRRISWSMSKSFVSALTGLALANGDIESIDDPVTKYVPSLKGSAYDGVPLRHVLNMASGIDFNEDYLDPKSDINKMGTVLGLGGSLDKFAAKQKKIARPSGTAWEYCSIDTHVISMVLRAATGQSLQDYFVENLWSKIGASADAAYSTDGKGNAFALGGLNMRTRDYALFGELMRNHGRRGDVQIIPEDWVEISTRNTAPPATPAAHNTTSDGTPFGYGYQWWMPPNADGEFYAVGVYGQYIYVNPKAGIVIAKNAAQRSFMETDANGDGYMIKNIALFRAIAEHYSDWKMPE</sequence>
<gene>
    <name evidence="2" type="ORF">ENJ42_07830</name>
</gene>
<dbReference type="InterPro" id="IPR001466">
    <property type="entry name" value="Beta-lactam-related"/>
</dbReference>
<feature type="domain" description="Beta-lactamase-related" evidence="1">
    <location>
        <begin position="94"/>
        <end position="376"/>
    </location>
</feature>
<organism evidence="2">
    <name type="scientific">Hellea balneolensis</name>
    <dbReference type="NCBI Taxonomy" id="287478"/>
    <lineage>
        <taxon>Bacteria</taxon>
        <taxon>Pseudomonadati</taxon>
        <taxon>Pseudomonadota</taxon>
        <taxon>Alphaproteobacteria</taxon>
        <taxon>Maricaulales</taxon>
        <taxon>Robiginitomaculaceae</taxon>
        <taxon>Hellea</taxon>
    </lineage>
</organism>
<proteinExistence type="predicted"/>
<dbReference type="EMBL" id="DRMJ01000408">
    <property type="protein sequence ID" value="HHL43510.1"/>
    <property type="molecule type" value="Genomic_DNA"/>
</dbReference>
<evidence type="ECO:0000259" key="1">
    <source>
        <dbReference type="Pfam" id="PF00144"/>
    </source>
</evidence>
<dbReference type="SUPFAM" id="SSF56601">
    <property type="entry name" value="beta-lactamase/transpeptidase-like"/>
    <property type="match status" value="1"/>
</dbReference>
<accession>A0A7C5LVV6</accession>
<dbReference type="Proteomes" id="UP000885830">
    <property type="component" value="Unassembled WGS sequence"/>
</dbReference>
<keyword evidence="2" id="KW-0378">Hydrolase</keyword>
<name>A0A7C5LVV6_9PROT</name>
<protein>
    <submittedName>
        <fullName evidence="2">Class C beta-lactamase-related serine hydrolase</fullName>
    </submittedName>
</protein>
<comment type="caution">
    <text evidence="2">The sequence shown here is derived from an EMBL/GenBank/DDBJ whole genome shotgun (WGS) entry which is preliminary data.</text>
</comment>
<dbReference type="PANTHER" id="PTHR43283">
    <property type="entry name" value="BETA-LACTAMASE-RELATED"/>
    <property type="match status" value="1"/>
</dbReference>